<dbReference type="GO" id="GO:0008033">
    <property type="term" value="P:tRNA processing"/>
    <property type="evidence" value="ECO:0007669"/>
    <property type="project" value="UniProtKB-KW"/>
</dbReference>
<keyword evidence="3" id="KW-0949">S-adenosyl-L-methionine</keyword>
<dbReference type="PANTHER" id="PTHR21392">
    <property type="entry name" value="TRNA-URIDINE AMINOCARBOXYPROPYLTRANSFERASE 2"/>
    <property type="match status" value="1"/>
</dbReference>
<dbReference type="OrthoDB" id="408541at2759"/>
<keyword evidence="9" id="KW-1185">Reference proteome</keyword>
<gene>
    <name evidence="8" type="ORF">OXX778_LOCUS2668</name>
</gene>
<evidence type="ECO:0000256" key="4">
    <source>
        <dbReference type="ARBA" id="ARBA00022694"/>
    </source>
</evidence>
<reference evidence="8" key="1">
    <citation type="submission" date="2021-02" db="EMBL/GenBank/DDBJ databases">
        <authorList>
            <person name="Nowell W R."/>
        </authorList>
    </citation>
    <scope>NUCLEOTIDE SEQUENCE</scope>
    <source>
        <strain evidence="8">Ploen Becks lab</strain>
    </source>
</reference>
<proteinExistence type="inferred from homology"/>
<feature type="domain" description="DTW" evidence="7">
    <location>
        <begin position="31"/>
        <end position="243"/>
    </location>
</feature>
<dbReference type="EMBL" id="CAJNOC010000215">
    <property type="protein sequence ID" value="CAF0728337.1"/>
    <property type="molecule type" value="Genomic_DNA"/>
</dbReference>
<dbReference type="PANTHER" id="PTHR21392:SF0">
    <property type="entry name" value="TRNA-URIDINE AMINOCARBOXYPROPYLTRANSFERASE 2"/>
    <property type="match status" value="1"/>
</dbReference>
<dbReference type="InterPro" id="IPR039262">
    <property type="entry name" value="DTWD2/TAPT"/>
</dbReference>
<keyword evidence="4" id="KW-0819">tRNA processing</keyword>
<protein>
    <recommendedName>
        <fullName evidence="1">tRNA-uridine aminocarboxypropyltransferase</fullName>
        <ecNumber evidence="1">2.5.1.25</ecNumber>
    </recommendedName>
</protein>
<evidence type="ECO:0000259" key="7">
    <source>
        <dbReference type="SMART" id="SM01144"/>
    </source>
</evidence>
<organism evidence="8 9">
    <name type="scientific">Brachionus calyciflorus</name>
    <dbReference type="NCBI Taxonomy" id="104777"/>
    <lineage>
        <taxon>Eukaryota</taxon>
        <taxon>Metazoa</taxon>
        <taxon>Spiralia</taxon>
        <taxon>Gnathifera</taxon>
        <taxon>Rotifera</taxon>
        <taxon>Eurotatoria</taxon>
        <taxon>Monogononta</taxon>
        <taxon>Pseudotrocha</taxon>
        <taxon>Ploima</taxon>
        <taxon>Brachionidae</taxon>
        <taxon>Brachionus</taxon>
    </lineage>
</organism>
<dbReference type="Proteomes" id="UP000663879">
    <property type="component" value="Unassembled WGS sequence"/>
</dbReference>
<evidence type="ECO:0000313" key="9">
    <source>
        <dbReference type="Proteomes" id="UP000663879"/>
    </source>
</evidence>
<evidence type="ECO:0000256" key="5">
    <source>
        <dbReference type="ARBA" id="ARBA00034489"/>
    </source>
</evidence>
<comment type="catalytic activity">
    <reaction evidence="6">
        <text>a uridine in tRNA + S-adenosyl-L-methionine = a 3-[(3S)-3-amino-3-carboxypropyl]uridine in tRNA + S-methyl-5'-thioadenosine + H(+)</text>
        <dbReference type="Rhea" id="RHEA:62432"/>
        <dbReference type="Rhea" id="RHEA-COMP:13339"/>
        <dbReference type="Rhea" id="RHEA-COMP:16092"/>
        <dbReference type="ChEBI" id="CHEBI:15378"/>
        <dbReference type="ChEBI" id="CHEBI:17509"/>
        <dbReference type="ChEBI" id="CHEBI:59789"/>
        <dbReference type="ChEBI" id="CHEBI:65315"/>
        <dbReference type="ChEBI" id="CHEBI:82930"/>
        <dbReference type="EC" id="2.5.1.25"/>
    </reaction>
</comment>
<evidence type="ECO:0000256" key="2">
    <source>
        <dbReference type="ARBA" id="ARBA00022679"/>
    </source>
</evidence>
<accession>A0A813N087</accession>
<dbReference type="SMART" id="SM01144">
    <property type="entry name" value="DTW"/>
    <property type="match status" value="1"/>
</dbReference>
<evidence type="ECO:0000256" key="1">
    <source>
        <dbReference type="ARBA" id="ARBA00012386"/>
    </source>
</evidence>
<dbReference type="AlphaFoldDB" id="A0A813N087"/>
<name>A0A813N087_9BILA</name>
<comment type="caution">
    <text evidence="8">The sequence shown here is derived from an EMBL/GenBank/DDBJ whole genome shotgun (WGS) entry which is preliminary data.</text>
</comment>
<dbReference type="GO" id="GO:0016432">
    <property type="term" value="F:tRNA-uridine aminocarboxypropyltransferase activity"/>
    <property type="evidence" value="ECO:0007669"/>
    <property type="project" value="UniProtKB-EC"/>
</dbReference>
<evidence type="ECO:0000256" key="6">
    <source>
        <dbReference type="ARBA" id="ARBA00048718"/>
    </source>
</evidence>
<keyword evidence="2" id="KW-0808">Transferase</keyword>
<sequence>MGETNQCDAHFSLLCNMVDQLKVELDELDCKRDYCSHCDRPVNVCLCPFLPETIKLDKHIKIWIFQHPFEDKRPLRTTRILEKCLEKNNFKILKGRKFTVERFPELEKVYNNENTYVLYPSEDSINLEQFRNLVNINENRLITDKEVLVNDETIFHVILIDGTWPQASGIFYTNKQLHKLKQIKIDTDFKSEYTVRTQPREFFLSTLETVSVILSTIEDKPQIYHDLVRPLKALCEYQFEHGAQPHQSKEYLIFKGLYNKPLSKKYKSYLTKNSKFLNESPNDNIIKKETDLE</sequence>
<comment type="similarity">
    <text evidence="5">Belongs to the TDD superfamily. DTWD2 family.</text>
</comment>
<evidence type="ECO:0000313" key="8">
    <source>
        <dbReference type="EMBL" id="CAF0728337.1"/>
    </source>
</evidence>
<dbReference type="EC" id="2.5.1.25" evidence="1"/>
<dbReference type="Pfam" id="PF03942">
    <property type="entry name" value="DTW"/>
    <property type="match status" value="1"/>
</dbReference>
<dbReference type="InterPro" id="IPR005636">
    <property type="entry name" value="DTW"/>
</dbReference>
<evidence type="ECO:0000256" key="3">
    <source>
        <dbReference type="ARBA" id="ARBA00022691"/>
    </source>
</evidence>